<dbReference type="PANTHER" id="PTHR24170">
    <property type="entry name" value="ANKYRIN REPEAT DOMAIN-CONTAINING PROTEIN 27"/>
    <property type="match status" value="1"/>
</dbReference>
<evidence type="ECO:0000256" key="1">
    <source>
        <dbReference type="ARBA" id="ARBA00007428"/>
    </source>
</evidence>
<accession>A0ABR1F3U6</accession>
<evidence type="ECO:0000313" key="5">
    <source>
        <dbReference type="Proteomes" id="UP001498771"/>
    </source>
</evidence>
<dbReference type="InterPro" id="IPR036770">
    <property type="entry name" value="Ankyrin_rpt-contain_sf"/>
</dbReference>
<dbReference type="Gene3D" id="1.20.1050.80">
    <property type="entry name" value="VPS9 domain"/>
    <property type="match status" value="1"/>
</dbReference>
<gene>
    <name evidence="4" type="ORF">BZA70DRAFT_290447</name>
</gene>
<name>A0ABR1F3U6_9ASCO</name>
<dbReference type="RefSeq" id="XP_064767518.1">
    <property type="nucleotide sequence ID" value="XM_064914209.1"/>
</dbReference>
<feature type="domain" description="VPS9" evidence="3">
    <location>
        <begin position="295"/>
        <end position="461"/>
    </location>
</feature>
<sequence>MQHLAFLPVHASEVPKEVKSPRTPLNPLLAALFHPPQLSPRSRDLANALKSPRNYVILVPTTTSLLYTVDQETNTPFAELCNQEDFLASHIVKIGVSAKAIGRARVFWTLNGRSIVIKDDFIYTNKGFKTVAQARLLTDRVYTTTSESLPYDSQYLIYYITKPLIGNASPLYDFKALAAPVPSAATKPANSAKKITTFGQLLSHFPLIARQIQEPLNTIFENFDCSEATEPDLVTMIEDVMERGIALFQSIDHSVVNAMASSTGLTGPEIEKMLENYVGKHLHAKIWPRLTVLRALKDSIIRAAVKNMKNISLGQLGVQPFWVDGGDSIERMVMSAVVDLENISKGENAASQVDELVKILRNLGVVPPSQPDVPTSNGDNSSSSKESKEKLAVQSNVSADVLVSLMIVVVTWSKLDHLDSLLFYMRNFSFLDVDTGEVGYALSTFEAVIFHIMNNSSKLAIVSSANAVFWKNIRSGKTIKPAFETPGEYFDAGGIDVSEIESLEQVYRSRNSSGESAIMMAVQASPVNLENLEYLLSKREIFPIEAILRDQNQFQTTLFSAAVQSGNKGVIDAIWKVLADNYSTEEIKRYLARKDEWQRSAGHYLFNFPELISSIGGLISWTGKDQNGQTPLFALCRSYDHAEYTALVRMGIDAATKYQPGSGGLRFLDHVDNKGNTLLHIMKDIPSLEYLLDICDIDVNRVNDKGLTPLMVNSKFSRIAAIETLTKREEVDISRRNFRGLNAAELAKDETTRSRIEDITLFSKCPLPNGRITSVLRGFFADDNVHFIVKSGIPPGVSTITSVKRTFADFTFMARWMAYELPASWIPVLNIPHNPFAIPSRPSRSVVREVQFKLDYFLRTLLLHPTFSTHELLWEFFLVAELTKDLSEKRSKQKAESRRDTLEDEYPPVENTDEVVIFFNHALKEMRRLDESFLRVVTCGTAMYQKRLDLAEAYSAIEGYFKSLTFLPISFVDALTELTALYQVSDSHQEVMVQELHGAYSAVKSLVTALARPNSLVEDLMNKTNQLNKYKTSLHRASTRLPLGLLDDTRSRYAQDATHNIQATKDEIALLGSEIRYSQTIMASELGGFNDMHEKEGLRIIGEYVREKLKWEKVRLKGMKSVLEKIKA</sequence>
<dbReference type="InterPro" id="IPR003123">
    <property type="entry name" value="VPS9"/>
</dbReference>
<feature type="region of interest" description="Disordered" evidence="2">
    <location>
        <begin position="367"/>
        <end position="389"/>
    </location>
</feature>
<dbReference type="SUPFAM" id="SSF64268">
    <property type="entry name" value="PX domain"/>
    <property type="match status" value="1"/>
</dbReference>
<protein>
    <recommendedName>
        <fullName evidence="3">VPS9 domain-containing protein</fullName>
    </recommendedName>
</protein>
<proteinExistence type="inferred from homology"/>
<evidence type="ECO:0000256" key="2">
    <source>
        <dbReference type="SAM" id="MobiDB-lite"/>
    </source>
</evidence>
<dbReference type="Pfam" id="PF02204">
    <property type="entry name" value="VPS9"/>
    <property type="match status" value="1"/>
</dbReference>
<comment type="similarity">
    <text evidence="1">Belongs to the UPF0507 family.</text>
</comment>
<keyword evidence="5" id="KW-1185">Reference proteome</keyword>
<organism evidence="4 5">
    <name type="scientific">Myxozyma melibiosi</name>
    <dbReference type="NCBI Taxonomy" id="54550"/>
    <lineage>
        <taxon>Eukaryota</taxon>
        <taxon>Fungi</taxon>
        <taxon>Dikarya</taxon>
        <taxon>Ascomycota</taxon>
        <taxon>Saccharomycotina</taxon>
        <taxon>Lipomycetes</taxon>
        <taxon>Lipomycetales</taxon>
        <taxon>Lipomycetaceae</taxon>
        <taxon>Myxozyma</taxon>
    </lineage>
</organism>
<dbReference type="InterPro" id="IPR051248">
    <property type="entry name" value="UPF0507/Ank_repeat_27"/>
</dbReference>
<dbReference type="Gene3D" id="3.30.1520.10">
    <property type="entry name" value="Phox-like domain"/>
    <property type="match status" value="1"/>
</dbReference>
<dbReference type="PANTHER" id="PTHR24170:SF1">
    <property type="entry name" value="DOMAIN PROTEIN, PUTATIVE (AFU_ORTHOLOGUE AFUA_1G09870)-RELATED"/>
    <property type="match status" value="1"/>
</dbReference>
<dbReference type="CDD" id="cd06093">
    <property type="entry name" value="PX_domain"/>
    <property type="match status" value="1"/>
</dbReference>
<dbReference type="PROSITE" id="PS51205">
    <property type="entry name" value="VPS9"/>
    <property type="match status" value="1"/>
</dbReference>
<dbReference type="Gene3D" id="1.25.40.20">
    <property type="entry name" value="Ankyrin repeat-containing domain"/>
    <property type="match status" value="1"/>
</dbReference>
<reference evidence="4 5" key="1">
    <citation type="submission" date="2024-03" db="EMBL/GenBank/DDBJ databases">
        <title>Genome-scale model development and genomic sequencing of the oleaginous clade Lipomyces.</title>
        <authorList>
            <consortium name="Lawrence Berkeley National Laboratory"/>
            <person name="Czajka J.J."/>
            <person name="Han Y."/>
            <person name="Kim J."/>
            <person name="Mondo S.J."/>
            <person name="Hofstad B.A."/>
            <person name="Robles A."/>
            <person name="Haridas S."/>
            <person name="Riley R."/>
            <person name="LaButti K."/>
            <person name="Pangilinan J."/>
            <person name="Andreopoulos W."/>
            <person name="Lipzen A."/>
            <person name="Yan J."/>
            <person name="Wang M."/>
            <person name="Ng V."/>
            <person name="Grigoriev I.V."/>
            <person name="Spatafora J.W."/>
            <person name="Magnuson J.K."/>
            <person name="Baker S.E."/>
            <person name="Pomraning K.R."/>
        </authorList>
    </citation>
    <scope>NUCLEOTIDE SEQUENCE [LARGE SCALE GENOMIC DNA]</scope>
    <source>
        <strain evidence="4 5">Phaff 52-87</strain>
    </source>
</reference>
<dbReference type="EMBL" id="JBBJBU010000008">
    <property type="protein sequence ID" value="KAK7204485.1"/>
    <property type="molecule type" value="Genomic_DNA"/>
</dbReference>
<dbReference type="SUPFAM" id="SSF48403">
    <property type="entry name" value="Ankyrin repeat"/>
    <property type="match status" value="1"/>
</dbReference>
<dbReference type="Proteomes" id="UP001498771">
    <property type="component" value="Unassembled WGS sequence"/>
</dbReference>
<dbReference type="GeneID" id="90039721"/>
<evidence type="ECO:0000259" key="3">
    <source>
        <dbReference type="PROSITE" id="PS51205"/>
    </source>
</evidence>
<dbReference type="InterPro" id="IPR036871">
    <property type="entry name" value="PX_dom_sf"/>
</dbReference>
<dbReference type="SUPFAM" id="SSF109993">
    <property type="entry name" value="VPS9 domain"/>
    <property type="match status" value="1"/>
</dbReference>
<dbReference type="InterPro" id="IPR037191">
    <property type="entry name" value="VPS9_dom_sf"/>
</dbReference>
<comment type="caution">
    <text evidence="4">The sequence shown here is derived from an EMBL/GenBank/DDBJ whole genome shotgun (WGS) entry which is preliminary data.</text>
</comment>
<evidence type="ECO:0000313" key="4">
    <source>
        <dbReference type="EMBL" id="KAK7204485.1"/>
    </source>
</evidence>